<dbReference type="EMBL" id="CP002403">
    <property type="protein sequence ID" value="ADU22972.1"/>
    <property type="molecule type" value="Genomic_DNA"/>
</dbReference>
<dbReference type="InterPro" id="IPR002105">
    <property type="entry name" value="Dockerin_1_rpt"/>
</dbReference>
<protein>
    <recommendedName>
        <fullName evidence="2">Dockerin domain-containing protein</fullName>
    </recommendedName>
</protein>
<dbReference type="GO" id="GO:0000272">
    <property type="term" value="P:polysaccharide catabolic process"/>
    <property type="evidence" value="ECO:0007669"/>
    <property type="project" value="InterPro"/>
</dbReference>
<organism evidence="3 4">
    <name type="scientific">Ruminococcus albus (strain ATCC 27210 / DSM 20455 / JCM 14654 / NCDO 2250 / 7)</name>
    <dbReference type="NCBI Taxonomy" id="697329"/>
    <lineage>
        <taxon>Bacteria</taxon>
        <taxon>Bacillati</taxon>
        <taxon>Bacillota</taxon>
        <taxon>Clostridia</taxon>
        <taxon>Eubacteriales</taxon>
        <taxon>Oscillospiraceae</taxon>
        <taxon>Ruminococcus</taxon>
    </lineage>
</organism>
<feature type="chain" id="PRO_5003212931" description="Dockerin domain-containing protein" evidence="1">
    <location>
        <begin position="24"/>
        <end position="170"/>
    </location>
</feature>
<dbReference type="CDD" id="cd14256">
    <property type="entry name" value="Dockerin_I"/>
    <property type="match status" value="1"/>
</dbReference>
<dbReference type="SUPFAM" id="SSF63446">
    <property type="entry name" value="Type I dockerin domain"/>
    <property type="match status" value="1"/>
</dbReference>
<dbReference type="Pfam" id="PF00404">
    <property type="entry name" value="Dockerin_1"/>
    <property type="match status" value="1"/>
</dbReference>
<dbReference type="PROSITE" id="PS51257">
    <property type="entry name" value="PROKAR_LIPOPROTEIN"/>
    <property type="match status" value="1"/>
</dbReference>
<dbReference type="InterPro" id="IPR016134">
    <property type="entry name" value="Dockerin_dom"/>
</dbReference>
<sequence precursor="true">MKKALSLVLALALTAGCTISATAEIKKRVYGDINGDGKTDVTDISLAAAYIKGKKPLTEEQLFLGDLNYDEKLNVTDLAKLASYVKCVSANDDIISKIEGFIKDNDLPAVVYIGEDEVTGKFAVTVLINSIFLDPEIDRSKYDAEVIERIKAFANENSYDPEKIQFITAE</sequence>
<dbReference type="RefSeq" id="WP_013499105.1">
    <property type="nucleotide sequence ID" value="NC_014833.1"/>
</dbReference>
<accession>E6UEX3</accession>
<dbReference type="OrthoDB" id="1822352at2"/>
<dbReference type="InterPro" id="IPR036439">
    <property type="entry name" value="Dockerin_dom_sf"/>
</dbReference>
<dbReference type="GO" id="GO:0004553">
    <property type="term" value="F:hydrolase activity, hydrolyzing O-glycosyl compounds"/>
    <property type="evidence" value="ECO:0007669"/>
    <property type="project" value="InterPro"/>
</dbReference>
<gene>
    <name evidence="3" type="ordered locus">Rumal_2492</name>
</gene>
<evidence type="ECO:0000313" key="3">
    <source>
        <dbReference type="EMBL" id="ADU22972.1"/>
    </source>
</evidence>
<dbReference type="HOGENOM" id="CLU_1569533_0_0_9"/>
<dbReference type="AlphaFoldDB" id="E6UEX3"/>
<evidence type="ECO:0000256" key="1">
    <source>
        <dbReference type="SAM" id="SignalP"/>
    </source>
</evidence>
<reference evidence="3 4" key="1">
    <citation type="journal article" date="2011" name="J. Bacteriol.">
        <title>Complete genome of the cellulolytic ruminal bacterium Ruminococcus albus 7.</title>
        <authorList>
            <person name="Suen G."/>
            <person name="Stevenson D.M."/>
            <person name="Bruce D.C."/>
            <person name="Chertkov O."/>
            <person name="Copeland A."/>
            <person name="Cheng J.F."/>
            <person name="Detter C."/>
            <person name="Detter J.C."/>
            <person name="Goodwin L.A."/>
            <person name="Han C.S."/>
            <person name="Hauser L.J."/>
            <person name="Ivanova N.N."/>
            <person name="Kyrpides N.C."/>
            <person name="Land M.L."/>
            <person name="Lapidus A."/>
            <person name="Lucas S."/>
            <person name="Ovchinnikova G."/>
            <person name="Pitluck S."/>
            <person name="Tapia R."/>
            <person name="Woyke T."/>
            <person name="Boyum J."/>
            <person name="Mead D."/>
            <person name="Weimer P.J."/>
        </authorList>
    </citation>
    <scope>NUCLEOTIDE SEQUENCE [LARGE SCALE GENOMIC DNA]</scope>
    <source>
        <strain evidence="4">ATCC 27210 / DSM 20455 / JCM 14654 / NCDO 2250 / 7</strain>
    </source>
</reference>
<feature type="domain" description="Dockerin" evidence="2">
    <location>
        <begin position="26"/>
        <end position="94"/>
    </location>
</feature>
<dbReference type="PROSITE" id="PS51766">
    <property type="entry name" value="DOCKERIN"/>
    <property type="match status" value="1"/>
</dbReference>
<dbReference type="KEGG" id="ral:Rumal_2492"/>
<proteinExistence type="predicted"/>
<evidence type="ECO:0000259" key="2">
    <source>
        <dbReference type="PROSITE" id="PS51766"/>
    </source>
</evidence>
<dbReference type="Gene3D" id="1.10.1330.10">
    <property type="entry name" value="Dockerin domain"/>
    <property type="match status" value="1"/>
</dbReference>
<name>E6UEX3_RUMA7</name>
<keyword evidence="1" id="KW-0732">Signal</keyword>
<dbReference type="Proteomes" id="UP000006919">
    <property type="component" value="Chromosome"/>
</dbReference>
<feature type="signal peptide" evidence="1">
    <location>
        <begin position="1"/>
        <end position="23"/>
    </location>
</feature>
<evidence type="ECO:0000313" key="4">
    <source>
        <dbReference type="Proteomes" id="UP000006919"/>
    </source>
</evidence>
<dbReference type="eggNOG" id="COG2340">
    <property type="taxonomic scope" value="Bacteria"/>
</dbReference>